<dbReference type="Proteomes" id="UP000612899">
    <property type="component" value="Unassembled WGS sequence"/>
</dbReference>
<dbReference type="AlphaFoldDB" id="A0A8J3Q5K1"/>
<proteinExistence type="predicted"/>
<sequence>MRDNDPSEHARIPPDRFAAHFSAIHYVLQANLVPGARQIWRRFGSARYHHVTAIVNASARRG</sequence>
<organism evidence="1 2">
    <name type="scientific">Rhizocola hellebori</name>
    <dbReference type="NCBI Taxonomy" id="1392758"/>
    <lineage>
        <taxon>Bacteria</taxon>
        <taxon>Bacillati</taxon>
        <taxon>Actinomycetota</taxon>
        <taxon>Actinomycetes</taxon>
        <taxon>Micromonosporales</taxon>
        <taxon>Micromonosporaceae</taxon>
        <taxon>Rhizocola</taxon>
    </lineage>
</organism>
<protein>
    <submittedName>
        <fullName evidence="1">Uncharacterized protein</fullName>
    </submittedName>
</protein>
<reference evidence="1" key="1">
    <citation type="submission" date="2021-01" db="EMBL/GenBank/DDBJ databases">
        <title>Whole genome shotgun sequence of Rhizocola hellebori NBRC 109834.</title>
        <authorList>
            <person name="Komaki H."/>
            <person name="Tamura T."/>
        </authorList>
    </citation>
    <scope>NUCLEOTIDE SEQUENCE</scope>
    <source>
        <strain evidence="1">NBRC 109834</strain>
    </source>
</reference>
<evidence type="ECO:0000313" key="1">
    <source>
        <dbReference type="EMBL" id="GIH03812.1"/>
    </source>
</evidence>
<comment type="caution">
    <text evidence="1">The sequence shown here is derived from an EMBL/GenBank/DDBJ whole genome shotgun (WGS) entry which is preliminary data.</text>
</comment>
<evidence type="ECO:0000313" key="2">
    <source>
        <dbReference type="Proteomes" id="UP000612899"/>
    </source>
</evidence>
<dbReference type="EMBL" id="BONY01000009">
    <property type="protein sequence ID" value="GIH03812.1"/>
    <property type="molecule type" value="Genomic_DNA"/>
</dbReference>
<keyword evidence="2" id="KW-1185">Reference proteome</keyword>
<accession>A0A8J3Q5K1</accession>
<gene>
    <name evidence="1" type="ORF">Rhe02_18790</name>
</gene>
<name>A0A8J3Q5K1_9ACTN</name>